<proteinExistence type="predicted"/>
<reference evidence="3 4" key="1">
    <citation type="submission" date="2023-09" db="EMBL/GenBank/DDBJ databases">
        <title>Pangenome analysis of Batrachochytrium dendrobatidis and related Chytrids.</title>
        <authorList>
            <person name="Yacoub M.N."/>
            <person name="Stajich J.E."/>
            <person name="James T.Y."/>
        </authorList>
    </citation>
    <scope>NUCLEOTIDE SEQUENCE [LARGE SCALE GENOMIC DNA]</scope>
    <source>
        <strain evidence="3 4">JEL0888</strain>
    </source>
</reference>
<evidence type="ECO:0000256" key="2">
    <source>
        <dbReference type="SAM" id="Phobius"/>
    </source>
</evidence>
<name>A0ABR4NGH1_9FUNG</name>
<keyword evidence="2" id="KW-0812">Transmembrane</keyword>
<comment type="caution">
    <text evidence="3">The sequence shown here is derived from an EMBL/GenBank/DDBJ whole genome shotgun (WGS) entry which is preliminary data.</text>
</comment>
<sequence length="655" mass="70660">MPPGLRPLSLPHPPALAELPGAAALWAASPVEPAPPPVAGSAAASAARAFALGASPPTDDNDGLLPFADSGLADDHPELLLERIGAADMPSQCAALLRMRCAFAAFGILFAVARALDTGTLLEYSMFLTNWCWVGMTAYFVAAAAASWIYMSPHAGRPRQALALLPSPMSPAGPRGLAAFAEATRRSQRIRRLGAAFRALYAAAHCINWIVPPVYWILLREDFSEPKFTMFRISATVVEHSVGLLFLLTDFAMNQFRPSLADVAAPTAAGVMYLVWVWVYHYAWGIEWPYFFMADFFDPAASLAMAVVGVLAAAAVLLAVHTWVLWLHAVRDRWLGRAAVPAARTPLRPPPSLSAIAAALSSLHARIVPAGAGRRRHSDSDDDRGRLLPAGSVQQAKQRAPKPPPLLVPAVAKTKQVAPLDLASSFEGALKHGLGAQSFLVSSSALFAIRMGFLAYVLVIVVWRLAQNPMYLYYLTNWSWVILLVHLMIAAANTRSFMAREIAGATAATAATRPPIFDAMLPWVAAVALTLTTMVSVVFWLMLTSSIKTASGNIERFSLINAHSANLVIIFADLVLSRIQLRPKHALAPAIAIICYMCVVWITHGVTGADFPYPFFPDLSRRGIALVTAAGGVLVGWAMFWPAFLVAKLRDRLLR</sequence>
<gene>
    <name evidence="3" type="ORF">HK105_202040</name>
</gene>
<feature type="transmembrane region" description="Helical" evidence="2">
    <location>
        <begin position="230"/>
        <end position="248"/>
    </location>
</feature>
<feature type="region of interest" description="Disordered" evidence="1">
    <location>
        <begin position="371"/>
        <end position="406"/>
    </location>
</feature>
<feature type="transmembrane region" description="Helical" evidence="2">
    <location>
        <begin position="128"/>
        <end position="150"/>
    </location>
</feature>
<accession>A0ABR4NGH1</accession>
<feature type="transmembrane region" description="Helical" evidence="2">
    <location>
        <begin position="586"/>
        <end position="604"/>
    </location>
</feature>
<dbReference type="Proteomes" id="UP001527925">
    <property type="component" value="Unassembled WGS sequence"/>
</dbReference>
<evidence type="ECO:0000313" key="3">
    <source>
        <dbReference type="EMBL" id="KAL2918639.1"/>
    </source>
</evidence>
<feature type="transmembrane region" description="Helical" evidence="2">
    <location>
        <begin position="195"/>
        <end position="218"/>
    </location>
</feature>
<feature type="transmembrane region" description="Helical" evidence="2">
    <location>
        <begin position="439"/>
        <end position="465"/>
    </location>
</feature>
<keyword evidence="2" id="KW-0472">Membrane</keyword>
<organism evidence="3 4">
    <name type="scientific">Polyrhizophydium stewartii</name>
    <dbReference type="NCBI Taxonomy" id="2732419"/>
    <lineage>
        <taxon>Eukaryota</taxon>
        <taxon>Fungi</taxon>
        <taxon>Fungi incertae sedis</taxon>
        <taxon>Chytridiomycota</taxon>
        <taxon>Chytridiomycota incertae sedis</taxon>
        <taxon>Chytridiomycetes</taxon>
        <taxon>Rhizophydiales</taxon>
        <taxon>Rhizophydiales incertae sedis</taxon>
        <taxon>Polyrhizophydium</taxon>
    </lineage>
</organism>
<feature type="transmembrane region" description="Helical" evidence="2">
    <location>
        <begin position="303"/>
        <end position="327"/>
    </location>
</feature>
<feature type="transmembrane region" description="Helical" evidence="2">
    <location>
        <begin position="562"/>
        <end position="579"/>
    </location>
</feature>
<feature type="transmembrane region" description="Helical" evidence="2">
    <location>
        <begin position="471"/>
        <end position="492"/>
    </location>
</feature>
<feature type="transmembrane region" description="Helical" evidence="2">
    <location>
        <begin position="624"/>
        <end position="647"/>
    </location>
</feature>
<feature type="transmembrane region" description="Helical" evidence="2">
    <location>
        <begin position="260"/>
        <end position="283"/>
    </location>
</feature>
<evidence type="ECO:0000313" key="4">
    <source>
        <dbReference type="Proteomes" id="UP001527925"/>
    </source>
</evidence>
<feature type="transmembrane region" description="Helical" evidence="2">
    <location>
        <begin position="523"/>
        <end position="542"/>
    </location>
</feature>
<feature type="transmembrane region" description="Helical" evidence="2">
    <location>
        <begin position="97"/>
        <end position="116"/>
    </location>
</feature>
<dbReference type="PANTHER" id="PTHR12242">
    <property type="entry name" value="OS02G0130600 PROTEIN-RELATED"/>
    <property type="match status" value="1"/>
</dbReference>
<protein>
    <submittedName>
        <fullName evidence="3">Uncharacterized protein</fullName>
    </submittedName>
</protein>
<dbReference type="PANTHER" id="PTHR12242:SF1">
    <property type="entry name" value="MYND-TYPE DOMAIN-CONTAINING PROTEIN"/>
    <property type="match status" value="1"/>
</dbReference>
<keyword evidence="2" id="KW-1133">Transmembrane helix</keyword>
<keyword evidence="4" id="KW-1185">Reference proteome</keyword>
<dbReference type="EMBL" id="JADGIZ020000006">
    <property type="protein sequence ID" value="KAL2918639.1"/>
    <property type="molecule type" value="Genomic_DNA"/>
</dbReference>
<evidence type="ECO:0000256" key="1">
    <source>
        <dbReference type="SAM" id="MobiDB-lite"/>
    </source>
</evidence>